<dbReference type="InterPro" id="IPR005625">
    <property type="entry name" value="PepSY-ass_TM"/>
</dbReference>
<keyword evidence="1" id="KW-0472">Membrane</keyword>
<organism evidence="2 3">
    <name type="scientific">Flavilitoribacter nigricans (strain ATCC 23147 / DSM 23189 / NBRC 102662 / NCIMB 1420 / SS-2)</name>
    <name type="common">Lewinella nigricans</name>
    <dbReference type="NCBI Taxonomy" id="1122177"/>
    <lineage>
        <taxon>Bacteria</taxon>
        <taxon>Pseudomonadati</taxon>
        <taxon>Bacteroidota</taxon>
        <taxon>Saprospiria</taxon>
        <taxon>Saprospirales</taxon>
        <taxon>Lewinellaceae</taxon>
        <taxon>Flavilitoribacter</taxon>
    </lineage>
</organism>
<evidence type="ECO:0000313" key="2">
    <source>
        <dbReference type="EMBL" id="PHN06545.1"/>
    </source>
</evidence>
<name>A0A2D0NDI8_FLAN2</name>
<dbReference type="Pfam" id="PF03929">
    <property type="entry name" value="PepSY_TM"/>
    <property type="match status" value="1"/>
</dbReference>
<keyword evidence="1" id="KW-0812">Transmembrane</keyword>
<protein>
    <submittedName>
        <fullName evidence="2">DNA mismatch repair protein</fullName>
    </submittedName>
</protein>
<keyword evidence="3" id="KW-1185">Reference proteome</keyword>
<dbReference type="AlphaFoldDB" id="A0A2D0NDI8"/>
<evidence type="ECO:0000256" key="1">
    <source>
        <dbReference type="SAM" id="Phobius"/>
    </source>
</evidence>
<evidence type="ECO:0000313" key="3">
    <source>
        <dbReference type="Proteomes" id="UP000223913"/>
    </source>
</evidence>
<dbReference type="Proteomes" id="UP000223913">
    <property type="component" value="Unassembled WGS sequence"/>
</dbReference>
<keyword evidence="1" id="KW-1133">Transmembrane helix</keyword>
<reference evidence="2 3" key="1">
    <citation type="submission" date="2017-10" db="EMBL/GenBank/DDBJ databases">
        <title>The draft genome sequence of Lewinella nigricans NBRC 102662.</title>
        <authorList>
            <person name="Wang K."/>
        </authorList>
    </citation>
    <scope>NUCLEOTIDE SEQUENCE [LARGE SCALE GENOMIC DNA]</scope>
    <source>
        <strain evidence="2 3">NBRC 102662</strain>
    </source>
</reference>
<dbReference type="RefSeq" id="WP_099149801.1">
    <property type="nucleotide sequence ID" value="NZ_PDUD01000017.1"/>
</dbReference>
<dbReference type="OrthoDB" id="271465at2"/>
<dbReference type="EMBL" id="PDUD01000017">
    <property type="protein sequence ID" value="PHN06545.1"/>
    <property type="molecule type" value="Genomic_DNA"/>
</dbReference>
<accession>A0A2D0NDI8</accession>
<proteinExistence type="predicted"/>
<feature type="transmembrane region" description="Helical" evidence="1">
    <location>
        <begin position="153"/>
        <end position="175"/>
    </location>
</feature>
<comment type="caution">
    <text evidence="2">The sequence shown here is derived from an EMBL/GenBank/DDBJ whole genome shotgun (WGS) entry which is preliminary data.</text>
</comment>
<feature type="transmembrane region" description="Helical" evidence="1">
    <location>
        <begin position="21"/>
        <end position="40"/>
    </location>
</feature>
<gene>
    <name evidence="2" type="ORF">CRP01_09580</name>
</gene>
<sequence>MDRKSHASLLRGVRKVHRATGIALFVLFLIIAFSGLFLGWKKNSNGYILPKTQKGISTDLANWMPMDSLRAIAQRSLLAADVGLDPELDRIDARPSKGIVKFTFTAHYWEVQLDATNGDLLSVALRRSDFLEALHDGSILDRSLKVDGGYIKLFYTSVMALALITFSLTGFWLWYGPRVMRRSK</sequence>